<proteinExistence type="predicted"/>
<organism evidence="2 3">
    <name type="scientific">Labedella populi</name>
    <dbReference type="NCBI Taxonomy" id="2498850"/>
    <lineage>
        <taxon>Bacteria</taxon>
        <taxon>Bacillati</taxon>
        <taxon>Actinomycetota</taxon>
        <taxon>Actinomycetes</taxon>
        <taxon>Micrococcales</taxon>
        <taxon>Microbacteriaceae</taxon>
        <taxon>Labedella</taxon>
    </lineage>
</organism>
<protein>
    <submittedName>
        <fullName evidence="2">DUF4436 domain-containing protein</fullName>
    </submittedName>
</protein>
<evidence type="ECO:0000313" key="2">
    <source>
        <dbReference type="EMBL" id="RWZ68033.1"/>
    </source>
</evidence>
<name>A0A3S3ZWB8_9MICO</name>
<dbReference type="EMBL" id="RZNC01000001">
    <property type="protein sequence ID" value="RWZ68033.1"/>
    <property type="molecule type" value="Genomic_DNA"/>
</dbReference>
<keyword evidence="1" id="KW-0472">Membrane</keyword>
<sequence length="314" mass="34206">MTEPTPPRTRRNPAPIILVVVALLLVVYYAVVALSGVLQTSTEVAVRDDNTLSSDDYLTLRMSTQDVDLTNRVIQANVLPIPHGELEGAEPGEIAANLRIEVRSGGVTTSVVAVPGESIVDPTSLTLALERGDSDYPFDKPFADFQLAVENTDTDRPVAFELELSNSARPWMLTAARGEANQDNESLLYPIQIHGSRDVLTITLVMFYVLAILLTTLMAVVTIGSAILRRQLEFSNVIWLSATLLSFPALRSAMPGAPPIGTALDFLVLFPCLCLIAGMLLWTGGHLLWRESHVLRRRILDDDEVAPDRAAALP</sequence>
<evidence type="ECO:0000256" key="1">
    <source>
        <dbReference type="SAM" id="Phobius"/>
    </source>
</evidence>
<keyword evidence="1" id="KW-1133">Transmembrane helix</keyword>
<dbReference type="Proteomes" id="UP000288603">
    <property type="component" value="Unassembled WGS sequence"/>
</dbReference>
<keyword evidence="1" id="KW-0812">Transmembrane</keyword>
<dbReference type="Pfam" id="PF14494">
    <property type="entry name" value="DUF4436"/>
    <property type="match status" value="1"/>
</dbReference>
<accession>A0A3S3ZWB8</accession>
<dbReference type="OrthoDB" id="8438075at2"/>
<dbReference type="InterPro" id="IPR027948">
    <property type="entry name" value="DUF4436"/>
</dbReference>
<feature type="transmembrane region" description="Helical" evidence="1">
    <location>
        <begin position="266"/>
        <end position="289"/>
    </location>
</feature>
<evidence type="ECO:0000313" key="3">
    <source>
        <dbReference type="Proteomes" id="UP000288603"/>
    </source>
</evidence>
<comment type="caution">
    <text evidence="2">The sequence shown here is derived from an EMBL/GenBank/DDBJ whole genome shotgun (WGS) entry which is preliminary data.</text>
</comment>
<gene>
    <name evidence="2" type="ORF">ELQ92_01905</name>
</gene>
<keyword evidence="3" id="KW-1185">Reference proteome</keyword>
<feature type="transmembrane region" description="Helical" evidence="1">
    <location>
        <begin position="16"/>
        <end position="38"/>
    </location>
</feature>
<feature type="transmembrane region" description="Helical" evidence="1">
    <location>
        <begin position="205"/>
        <end position="228"/>
    </location>
</feature>
<dbReference type="RefSeq" id="WP_128497260.1">
    <property type="nucleotide sequence ID" value="NZ_RZNC01000001.1"/>
</dbReference>
<reference evidence="2 3" key="1">
    <citation type="submission" date="2018-12" db="EMBL/GenBank/DDBJ databases">
        <authorList>
            <person name="Li F."/>
        </authorList>
    </citation>
    <scope>NUCLEOTIDE SEQUENCE [LARGE SCALE GENOMIC DNA]</scope>
    <source>
        <strain evidence="2 3">8H24J-4-2</strain>
    </source>
</reference>
<dbReference type="AlphaFoldDB" id="A0A3S3ZWB8"/>